<dbReference type="EMBL" id="JANUGQ010000034">
    <property type="protein sequence ID" value="MCS0639334.1"/>
    <property type="molecule type" value="Genomic_DNA"/>
</dbReference>
<sequence length="181" mass="19204">MRGPGQLEIIAALLALGWMVHGGALTRRLARAHRDPLTGLRTRASWNTRAQRILTICSTAVVLLVDLDDFKAINDTHGHAAGDAVLVATATRLSDWCGWRGIPARLGGDEFAAVTIVTLDAGGLGAALNRPVLHDGALIPVSASVGFCRRADLPQPSLADALAAADAEMYLTKGKRKNRLR</sequence>
<dbReference type="PROSITE" id="PS50887">
    <property type="entry name" value="GGDEF"/>
    <property type="match status" value="1"/>
</dbReference>
<dbReference type="Gene3D" id="3.30.70.270">
    <property type="match status" value="1"/>
</dbReference>
<dbReference type="Proteomes" id="UP001431313">
    <property type="component" value="Unassembled WGS sequence"/>
</dbReference>
<proteinExistence type="predicted"/>
<dbReference type="PANTHER" id="PTHR45138:SF9">
    <property type="entry name" value="DIGUANYLATE CYCLASE DGCM-RELATED"/>
    <property type="match status" value="1"/>
</dbReference>
<comment type="caution">
    <text evidence="2">The sequence shown here is derived from an EMBL/GenBank/DDBJ whole genome shotgun (WGS) entry which is preliminary data.</text>
</comment>
<keyword evidence="3" id="KW-1185">Reference proteome</keyword>
<gene>
    <name evidence="2" type="ORF">NX801_27585</name>
</gene>
<evidence type="ECO:0000313" key="2">
    <source>
        <dbReference type="EMBL" id="MCS0639334.1"/>
    </source>
</evidence>
<dbReference type="Pfam" id="PF00990">
    <property type="entry name" value="GGDEF"/>
    <property type="match status" value="1"/>
</dbReference>
<name>A0ABT2CRX2_9ACTN</name>
<dbReference type="InterPro" id="IPR000160">
    <property type="entry name" value="GGDEF_dom"/>
</dbReference>
<dbReference type="InterPro" id="IPR050469">
    <property type="entry name" value="Diguanylate_Cyclase"/>
</dbReference>
<evidence type="ECO:0000313" key="3">
    <source>
        <dbReference type="Proteomes" id="UP001431313"/>
    </source>
</evidence>
<organism evidence="2 3">
    <name type="scientific">Streptomyces pyxinae</name>
    <dbReference type="NCBI Taxonomy" id="2970734"/>
    <lineage>
        <taxon>Bacteria</taxon>
        <taxon>Bacillati</taxon>
        <taxon>Actinomycetota</taxon>
        <taxon>Actinomycetes</taxon>
        <taxon>Kitasatosporales</taxon>
        <taxon>Streptomycetaceae</taxon>
        <taxon>Streptomyces</taxon>
    </lineage>
</organism>
<dbReference type="InterPro" id="IPR043128">
    <property type="entry name" value="Rev_trsase/Diguanyl_cyclase"/>
</dbReference>
<dbReference type="NCBIfam" id="TIGR00254">
    <property type="entry name" value="GGDEF"/>
    <property type="match status" value="1"/>
</dbReference>
<dbReference type="InterPro" id="IPR029787">
    <property type="entry name" value="Nucleotide_cyclase"/>
</dbReference>
<protein>
    <submittedName>
        <fullName evidence="2">GGDEF domain-containing protein</fullName>
    </submittedName>
</protein>
<evidence type="ECO:0000259" key="1">
    <source>
        <dbReference type="PROSITE" id="PS50887"/>
    </source>
</evidence>
<dbReference type="RefSeq" id="WP_258790659.1">
    <property type="nucleotide sequence ID" value="NZ_JANUGQ010000034.1"/>
</dbReference>
<feature type="domain" description="GGDEF" evidence="1">
    <location>
        <begin position="58"/>
        <end position="181"/>
    </location>
</feature>
<accession>A0ABT2CRX2</accession>
<reference evidence="2" key="1">
    <citation type="submission" date="2022-08" db="EMBL/GenBank/DDBJ databases">
        <authorList>
            <person name="Somphong A."/>
            <person name="Phongsopitanun W."/>
        </authorList>
    </citation>
    <scope>NUCLEOTIDE SEQUENCE</scope>
    <source>
        <strain evidence="2">LP05-1</strain>
    </source>
</reference>
<dbReference type="SUPFAM" id="SSF55073">
    <property type="entry name" value="Nucleotide cyclase"/>
    <property type="match status" value="1"/>
</dbReference>
<dbReference type="SMART" id="SM00267">
    <property type="entry name" value="GGDEF"/>
    <property type="match status" value="1"/>
</dbReference>
<dbReference type="PANTHER" id="PTHR45138">
    <property type="entry name" value="REGULATORY COMPONENTS OF SENSORY TRANSDUCTION SYSTEM"/>
    <property type="match status" value="1"/>
</dbReference>
<dbReference type="CDD" id="cd01949">
    <property type="entry name" value="GGDEF"/>
    <property type="match status" value="1"/>
</dbReference>